<dbReference type="PANTHER" id="PTHR47657:SF13">
    <property type="entry name" value="ZN(2)-C6 FUNGAL-TYPE DOMAIN-CONTAINING PROTEIN-RELATED"/>
    <property type="match status" value="1"/>
</dbReference>
<dbReference type="GeneID" id="70294583"/>
<dbReference type="InterPro" id="IPR036864">
    <property type="entry name" value="Zn2-C6_fun-type_DNA-bd_sf"/>
</dbReference>
<feature type="compositionally biased region" description="Polar residues" evidence="2">
    <location>
        <begin position="297"/>
        <end position="313"/>
    </location>
</feature>
<dbReference type="InterPro" id="IPR052400">
    <property type="entry name" value="Zn2-C6_fungal_TF"/>
</dbReference>
<gene>
    <name evidence="4" type="ORF">F5Z01DRAFT_658154</name>
</gene>
<accession>A0A9P8CN73</accession>
<organism evidence="4 5">
    <name type="scientific">Emericellopsis atlantica</name>
    <dbReference type="NCBI Taxonomy" id="2614577"/>
    <lineage>
        <taxon>Eukaryota</taxon>
        <taxon>Fungi</taxon>
        <taxon>Dikarya</taxon>
        <taxon>Ascomycota</taxon>
        <taxon>Pezizomycotina</taxon>
        <taxon>Sordariomycetes</taxon>
        <taxon>Hypocreomycetidae</taxon>
        <taxon>Hypocreales</taxon>
        <taxon>Bionectriaceae</taxon>
        <taxon>Emericellopsis</taxon>
    </lineage>
</organism>
<evidence type="ECO:0000313" key="5">
    <source>
        <dbReference type="Proteomes" id="UP000887229"/>
    </source>
</evidence>
<feature type="compositionally biased region" description="Polar residues" evidence="2">
    <location>
        <begin position="62"/>
        <end position="73"/>
    </location>
</feature>
<dbReference type="PANTHER" id="PTHR47657">
    <property type="entry name" value="STEROL REGULATORY ELEMENT-BINDING PROTEIN ECM22"/>
    <property type="match status" value="1"/>
</dbReference>
<feature type="region of interest" description="Disordered" evidence="2">
    <location>
        <begin position="58"/>
        <end position="82"/>
    </location>
</feature>
<dbReference type="OrthoDB" id="416217at2759"/>
<dbReference type="SUPFAM" id="SSF57701">
    <property type="entry name" value="Zn2/Cys6 DNA-binding domain"/>
    <property type="match status" value="1"/>
</dbReference>
<dbReference type="SMART" id="SM00066">
    <property type="entry name" value="GAL4"/>
    <property type="match status" value="1"/>
</dbReference>
<dbReference type="Gene3D" id="4.10.240.10">
    <property type="entry name" value="Zn(2)-C6 fungal-type DNA-binding domain"/>
    <property type="match status" value="1"/>
</dbReference>
<dbReference type="PROSITE" id="PS50048">
    <property type="entry name" value="ZN2_CY6_FUNGAL_2"/>
    <property type="match status" value="1"/>
</dbReference>
<dbReference type="Proteomes" id="UP000887229">
    <property type="component" value="Unassembled WGS sequence"/>
</dbReference>
<feature type="domain" description="Zn(2)-C6 fungal-type" evidence="3">
    <location>
        <begin position="19"/>
        <end position="49"/>
    </location>
</feature>
<reference evidence="4" key="1">
    <citation type="journal article" date="2021" name="IMA Fungus">
        <title>Genomic characterization of three marine fungi, including Emericellopsis atlantica sp. nov. with signatures of a generalist lifestyle and marine biomass degradation.</title>
        <authorList>
            <person name="Hagestad O.C."/>
            <person name="Hou L."/>
            <person name="Andersen J.H."/>
            <person name="Hansen E.H."/>
            <person name="Altermark B."/>
            <person name="Li C."/>
            <person name="Kuhnert E."/>
            <person name="Cox R.J."/>
            <person name="Crous P.W."/>
            <person name="Spatafora J.W."/>
            <person name="Lail K."/>
            <person name="Amirebrahimi M."/>
            <person name="Lipzen A."/>
            <person name="Pangilinan J."/>
            <person name="Andreopoulos W."/>
            <person name="Hayes R.D."/>
            <person name="Ng V."/>
            <person name="Grigoriev I.V."/>
            <person name="Jackson S.A."/>
            <person name="Sutton T.D.S."/>
            <person name="Dobson A.D.W."/>
            <person name="Rama T."/>
        </authorList>
    </citation>
    <scope>NUCLEOTIDE SEQUENCE</scope>
    <source>
        <strain evidence="4">TS7</strain>
    </source>
</reference>
<feature type="region of interest" description="Disordered" evidence="2">
    <location>
        <begin position="297"/>
        <end position="316"/>
    </location>
</feature>
<dbReference type="Pfam" id="PF11951">
    <property type="entry name" value="Fungal_trans_2"/>
    <property type="match status" value="1"/>
</dbReference>
<dbReference type="EMBL" id="MU251258">
    <property type="protein sequence ID" value="KAG9253213.1"/>
    <property type="molecule type" value="Genomic_DNA"/>
</dbReference>
<evidence type="ECO:0000313" key="4">
    <source>
        <dbReference type="EMBL" id="KAG9253213.1"/>
    </source>
</evidence>
<keyword evidence="1" id="KW-0539">Nucleus</keyword>
<dbReference type="InterPro" id="IPR021858">
    <property type="entry name" value="Fun_TF"/>
</dbReference>
<evidence type="ECO:0000256" key="1">
    <source>
        <dbReference type="ARBA" id="ARBA00023242"/>
    </source>
</evidence>
<dbReference type="Pfam" id="PF00172">
    <property type="entry name" value="Zn_clus"/>
    <property type="match status" value="1"/>
</dbReference>
<evidence type="ECO:0000256" key="2">
    <source>
        <dbReference type="SAM" id="MobiDB-lite"/>
    </source>
</evidence>
<dbReference type="PROSITE" id="PS00463">
    <property type="entry name" value="ZN2_CY6_FUNGAL_1"/>
    <property type="match status" value="1"/>
</dbReference>
<dbReference type="RefSeq" id="XP_046117137.1">
    <property type="nucleotide sequence ID" value="XM_046263680.1"/>
</dbReference>
<keyword evidence="5" id="KW-1185">Reference proteome</keyword>
<comment type="caution">
    <text evidence="4">The sequence shown here is derived from an EMBL/GenBank/DDBJ whole genome shotgun (WGS) entry which is preliminary data.</text>
</comment>
<dbReference type="CDD" id="cd00067">
    <property type="entry name" value="GAL4"/>
    <property type="match status" value="1"/>
</dbReference>
<sequence length="457" mass="51853">MSSTDTTRHRRPHRKSRSGCQNCKRRKIKCDETTPECLKCTGRGIRCNFLSPDAASSEERLSNANMDSLSAPDSASPVGASAGPYKRDLHFIPSQYNAADTSESSDRTSEYAMGVVEEQRLHFQILSQRLASLESQLLVLNRHVPPPPLSYGDMELFHHYMVLTTPTVGNDEAALHFWRVRLPEIGLRHHHVLHVILGLAALHKARIEPHRRLDFLLDADRHYSIGLRSTALTLASIDEQDPEVVYVSAMLLAFYYLGLGPQPGQYLAFSNRDEVKFMSFLRGVRSIIGYQAASRSPETAPSSVEPTQNTQPASREDNILGHGYEVQFHKLRYFALESPVSQDVEMCLQALNELEAFFVTAYGESTELSDEAKARTEHPFAWLYRVSDEFLGCLQSKMDLALAIYSCFAVLLKGLDSQWVIQGWPEHIMSGVWLYLDIDHRDLVRWPMERIQWVPLY</sequence>
<name>A0A9P8CN73_9HYPO</name>
<dbReference type="AlphaFoldDB" id="A0A9P8CN73"/>
<dbReference type="GO" id="GO:0000981">
    <property type="term" value="F:DNA-binding transcription factor activity, RNA polymerase II-specific"/>
    <property type="evidence" value="ECO:0007669"/>
    <property type="project" value="InterPro"/>
</dbReference>
<proteinExistence type="predicted"/>
<dbReference type="InterPro" id="IPR001138">
    <property type="entry name" value="Zn2Cys6_DnaBD"/>
</dbReference>
<evidence type="ECO:0000259" key="3">
    <source>
        <dbReference type="PROSITE" id="PS50048"/>
    </source>
</evidence>
<protein>
    <recommendedName>
        <fullName evidence="3">Zn(2)-C6 fungal-type domain-containing protein</fullName>
    </recommendedName>
</protein>
<dbReference type="GO" id="GO:0008270">
    <property type="term" value="F:zinc ion binding"/>
    <property type="evidence" value="ECO:0007669"/>
    <property type="project" value="InterPro"/>
</dbReference>